<dbReference type="CDD" id="cd14275">
    <property type="entry name" value="UBA_EF-Ts"/>
    <property type="match status" value="1"/>
</dbReference>
<evidence type="ECO:0000313" key="11">
    <source>
        <dbReference type="Proteomes" id="UP000321940"/>
    </source>
</evidence>
<dbReference type="InterPro" id="IPR009060">
    <property type="entry name" value="UBA-like_sf"/>
</dbReference>
<dbReference type="AlphaFoldDB" id="A0A5B9CXH4"/>
<accession>A0A5B9CXH4</accession>
<dbReference type="EMBL" id="CP031843">
    <property type="protein sequence ID" value="QEE09188.1"/>
    <property type="molecule type" value="Genomic_DNA"/>
</dbReference>
<evidence type="ECO:0000313" key="10">
    <source>
        <dbReference type="EMBL" id="QEE09188.1"/>
    </source>
</evidence>
<dbReference type="Pfam" id="PF00889">
    <property type="entry name" value="EF_TS"/>
    <property type="match status" value="1"/>
</dbReference>
<evidence type="ECO:0000256" key="1">
    <source>
        <dbReference type="ARBA" id="ARBA00005532"/>
    </source>
</evidence>
<gene>
    <name evidence="6" type="primary">tsf</name>
    <name evidence="10" type="ORF">D1093_06040</name>
</gene>
<evidence type="ECO:0000256" key="4">
    <source>
        <dbReference type="ARBA" id="ARBA00022768"/>
    </source>
</evidence>
<dbReference type="PROSITE" id="PS01127">
    <property type="entry name" value="EF_TS_2"/>
    <property type="match status" value="1"/>
</dbReference>
<reference evidence="10 11" key="1">
    <citation type="journal article" date="2020" name="Int. J. Syst. Evol. Microbiol.">
        <title>Bartonella kosoyi sp. nov. and Bartonella krasnovii sp. nov., two novel species closely related to the zoonotic Bartonella elizabethae, isolated from black rats and wild desert rodent-fleas.</title>
        <authorList>
            <person name="Gutierrez R."/>
            <person name="Shalit T."/>
            <person name="Markus B."/>
            <person name="Yuan C."/>
            <person name="Nachum-Biala Y."/>
            <person name="Elad D."/>
            <person name="Harrus S."/>
        </authorList>
    </citation>
    <scope>NUCLEOTIDE SEQUENCE [LARGE SCALE GENOMIC DNA]</scope>
    <source>
        <strain evidence="10 11">Tel Aviv</strain>
    </source>
</reference>
<dbReference type="InterPro" id="IPR036402">
    <property type="entry name" value="EF-Ts_dimer_sf"/>
</dbReference>
<organism evidence="10 11">
    <name type="scientific">Bartonella kosoyi</name>
    <dbReference type="NCBI Taxonomy" id="2133959"/>
    <lineage>
        <taxon>Bacteria</taxon>
        <taxon>Pseudomonadati</taxon>
        <taxon>Pseudomonadota</taxon>
        <taxon>Alphaproteobacteria</taxon>
        <taxon>Hyphomicrobiales</taxon>
        <taxon>Bartonellaceae</taxon>
        <taxon>Bartonella</taxon>
    </lineage>
</organism>
<comment type="subcellular location">
    <subcellularLocation>
        <location evidence="6 8">Cytoplasm</location>
    </subcellularLocation>
</comment>
<sequence>MSVTAAQVKELRELSGAGMMDCKAALAETNGDMEAAVDWLRKKGIAKADKKAGRTAAEGLIGVVSKDSHAVLVEINSETDFVARNDGFQDIVRKVATAALNTPGDVESVSVSLYPGSEKTVELTIKDAIGTIGENMTFRRSAKLSVENGVVATYIHNSVSDGLGKLGVLVAIETTGNKEAALAFGRQVAMHIAATNPLALTAQDVDAGAIEREKAIFSDQARQSGKPENIIEKMVEGRMRKFFEEVVLLSQAFVMNPDVTVEAALKDAEKSIGAPAKITGFVRFALGEGVEKEESDFAAEVAAAAKG</sequence>
<evidence type="ECO:0000259" key="9">
    <source>
        <dbReference type="Pfam" id="PF00889"/>
    </source>
</evidence>
<dbReference type="HAMAP" id="MF_00050">
    <property type="entry name" value="EF_Ts"/>
    <property type="match status" value="1"/>
</dbReference>
<dbReference type="Gene3D" id="1.10.286.20">
    <property type="match status" value="1"/>
</dbReference>
<name>A0A5B9CXH4_9HYPH</name>
<dbReference type="SUPFAM" id="SSF46934">
    <property type="entry name" value="UBA-like"/>
    <property type="match status" value="1"/>
</dbReference>
<feature type="region of interest" description="Involved in Mg(2+) ion dislocation from EF-Tu" evidence="6">
    <location>
        <begin position="79"/>
        <end position="82"/>
    </location>
</feature>
<proteinExistence type="inferred from homology"/>
<evidence type="ECO:0000256" key="7">
    <source>
        <dbReference type="RuleBase" id="RU000642"/>
    </source>
</evidence>
<dbReference type="NCBIfam" id="TIGR00116">
    <property type="entry name" value="tsf"/>
    <property type="match status" value="1"/>
</dbReference>
<keyword evidence="5 6" id="KW-0648">Protein biosynthesis</keyword>
<evidence type="ECO:0000256" key="5">
    <source>
        <dbReference type="ARBA" id="ARBA00022917"/>
    </source>
</evidence>
<comment type="function">
    <text evidence="6 7">Associates with the EF-Tu.GDP complex and induces the exchange of GDP to GTP. It remains bound to the aminoacyl-tRNA.EF-Tu.GTP complex up to the GTP hydrolysis stage on the ribosome.</text>
</comment>
<dbReference type="GO" id="GO:0005737">
    <property type="term" value="C:cytoplasm"/>
    <property type="evidence" value="ECO:0007669"/>
    <property type="project" value="UniProtKB-SubCell"/>
</dbReference>
<dbReference type="Gene3D" id="3.30.479.20">
    <property type="entry name" value="Elongation factor Ts, dimerisation domain"/>
    <property type="match status" value="2"/>
</dbReference>
<protein>
    <recommendedName>
        <fullName evidence="2 6">Elongation factor Ts</fullName>
        <shortName evidence="6">EF-Ts</shortName>
    </recommendedName>
</protein>
<dbReference type="FunFam" id="1.10.286.20:FF:000001">
    <property type="entry name" value="Elongation factor Ts"/>
    <property type="match status" value="1"/>
</dbReference>
<evidence type="ECO:0000256" key="2">
    <source>
        <dbReference type="ARBA" id="ARBA00016956"/>
    </source>
</evidence>
<dbReference type="KEGG" id="bky:D1093_06040"/>
<dbReference type="InterPro" id="IPR018101">
    <property type="entry name" value="Transl_elong_Ts_CS"/>
</dbReference>
<dbReference type="FunFam" id="1.10.8.10:FF:000001">
    <property type="entry name" value="Elongation factor Ts"/>
    <property type="match status" value="1"/>
</dbReference>
<comment type="similarity">
    <text evidence="1 6 7">Belongs to the EF-Ts family.</text>
</comment>
<dbReference type="PANTHER" id="PTHR11741:SF0">
    <property type="entry name" value="ELONGATION FACTOR TS, MITOCHONDRIAL"/>
    <property type="match status" value="1"/>
</dbReference>
<keyword evidence="4 6" id="KW-0251">Elongation factor</keyword>
<feature type="domain" description="Translation elongation factor EFTs/EF1B dimerisation" evidence="9">
    <location>
        <begin position="70"/>
        <end position="288"/>
    </location>
</feature>
<evidence type="ECO:0000256" key="6">
    <source>
        <dbReference type="HAMAP-Rule" id="MF_00050"/>
    </source>
</evidence>
<keyword evidence="3 6" id="KW-0963">Cytoplasm</keyword>
<dbReference type="GO" id="GO:0003746">
    <property type="term" value="F:translation elongation factor activity"/>
    <property type="evidence" value="ECO:0007669"/>
    <property type="project" value="UniProtKB-UniRule"/>
</dbReference>
<dbReference type="InterPro" id="IPR001816">
    <property type="entry name" value="Transl_elong_EFTs/EF1B"/>
</dbReference>
<keyword evidence="11" id="KW-1185">Reference proteome</keyword>
<evidence type="ECO:0000256" key="3">
    <source>
        <dbReference type="ARBA" id="ARBA00022490"/>
    </source>
</evidence>
<dbReference type="PANTHER" id="PTHR11741">
    <property type="entry name" value="ELONGATION FACTOR TS"/>
    <property type="match status" value="1"/>
</dbReference>
<dbReference type="Proteomes" id="UP000321940">
    <property type="component" value="Chromosome"/>
</dbReference>
<evidence type="ECO:0000256" key="8">
    <source>
        <dbReference type="RuleBase" id="RU000643"/>
    </source>
</evidence>
<dbReference type="SUPFAM" id="SSF54713">
    <property type="entry name" value="Elongation factor Ts (EF-Ts), dimerisation domain"/>
    <property type="match status" value="2"/>
</dbReference>
<dbReference type="InterPro" id="IPR014039">
    <property type="entry name" value="Transl_elong_EFTs/EF1B_dimer"/>
</dbReference>
<dbReference type="Gene3D" id="1.10.8.10">
    <property type="entry name" value="DNA helicase RuvA subunit, C-terminal domain"/>
    <property type="match status" value="1"/>
</dbReference>
<dbReference type="RefSeq" id="WP_120101343.1">
    <property type="nucleotide sequence ID" value="NZ_CP031843.2"/>
</dbReference>